<reference evidence="2" key="1">
    <citation type="thesis" date="2020" institute="ProQuest LLC" country="789 East Eisenhower Parkway, Ann Arbor, MI, USA">
        <title>Comparative Genomics and Chromosome Evolution.</title>
        <authorList>
            <person name="Mudd A.B."/>
        </authorList>
    </citation>
    <scope>NUCLEOTIDE SEQUENCE</scope>
    <source>
        <strain evidence="2">237g6f4</strain>
        <tissue evidence="2">Blood</tissue>
    </source>
</reference>
<dbReference type="AlphaFoldDB" id="A0AAV7BC96"/>
<dbReference type="EMBL" id="WNYA01000005">
    <property type="protein sequence ID" value="KAG8570207.1"/>
    <property type="molecule type" value="Genomic_DNA"/>
</dbReference>
<protein>
    <submittedName>
        <fullName evidence="2">Uncharacterized protein</fullName>
    </submittedName>
</protein>
<evidence type="ECO:0000256" key="1">
    <source>
        <dbReference type="SAM" id="Phobius"/>
    </source>
</evidence>
<proteinExistence type="predicted"/>
<accession>A0AAV7BC96</accession>
<comment type="caution">
    <text evidence="2">The sequence shown here is derived from an EMBL/GenBank/DDBJ whole genome shotgun (WGS) entry which is preliminary data.</text>
</comment>
<organism evidence="2 3">
    <name type="scientific">Engystomops pustulosus</name>
    <name type="common">Tungara frog</name>
    <name type="synonym">Physalaemus pustulosus</name>
    <dbReference type="NCBI Taxonomy" id="76066"/>
    <lineage>
        <taxon>Eukaryota</taxon>
        <taxon>Metazoa</taxon>
        <taxon>Chordata</taxon>
        <taxon>Craniata</taxon>
        <taxon>Vertebrata</taxon>
        <taxon>Euteleostomi</taxon>
        <taxon>Amphibia</taxon>
        <taxon>Batrachia</taxon>
        <taxon>Anura</taxon>
        <taxon>Neobatrachia</taxon>
        <taxon>Hyloidea</taxon>
        <taxon>Leptodactylidae</taxon>
        <taxon>Leiuperinae</taxon>
        <taxon>Engystomops</taxon>
    </lineage>
</organism>
<name>A0AAV7BC96_ENGPU</name>
<keyword evidence="1" id="KW-0472">Membrane</keyword>
<gene>
    <name evidence="2" type="ORF">GDO81_011149</name>
</gene>
<dbReference type="Proteomes" id="UP000824782">
    <property type="component" value="Unassembled WGS sequence"/>
</dbReference>
<sequence>MVIHMVHLLLVHNNFLFYHKVCIAKIINLYLNMYGLLSLESIRYCELLCKWNKVAARCMNGFFFHTICFEVVYSIFLIVLVYKNIEIAYVISYHRNKYPLKLSVKVLLKISPPFLCLRTWYRFILGHLYTFVISVQQYPISLYQE</sequence>
<keyword evidence="1" id="KW-1133">Transmembrane helix</keyword>
<feature type="transmembrane region" description="Helical" evidence="1">
    <location>
        <begin position="15"/>
        <end position="37"/>
    </location>
</feature>
<feature type="transmembrane region" description="Helical" evidence="1">
    <location>
        <begin position="58"/>
        <end position="82"/>
    </location>
</feature>
<keyword evidence="1" id="KW-0812">Transmembrane</keyword>
<evidence type="ECO:0000313" key="3">
    <source>
        <dbReference type="Proteomes" id="UP000824782"/>
    </source>
</evidence>
<keyword evidence="3" id="KW-1185">Reference proteome</keyword>
<evidence type="ECO:0000313" key="2">
    <source>
        <dbReference type="EMBL" id="KAG8570207.1"/>
    </source>
</evidence>